<keyword evidence="13" id="KW-0539">Nucleus</keyword>
<dbReference type="FunFam" id="3.40.50.10190:FF:000044">
    <property type="entry name" value="DNA ligase"/>
    <property type="match status" value="1"/>
</dbReference>
<dbReference type="PROSITE" id="PS00697">
    <property type="entry name" value="DNA_LIGASE_A1"/>
    <property type="match status" value="1"/>
</dbReference>
<evidence type="ECO:0000256" key="8">
    <source>
        <dbReference type="ARBA" id="ARBA00022763"/>
    </source>
</evidence>
<dbReference type="PANTHER" id="PTHR45997">
    <property type="entry name" value="DNA LIGASE 4"/>
    <property type="match status" value="1"/>
</dbReference>
<comment type="subcellular location">
    <subcellularLocation>
        <location evidence="2">Nucleus</location>
    </subcellularLocation>
</comment>
<dbReference type="GO" id="GO:0033152">
    <property type="term" value="P:immunoglobulin V(D)J recombination"/>
    <property type="evidence" value="ECO:0007669"/>
    <property type="project" value="TreeGrafter"/>
</dbReference>
<keyword evidence="4" id="KW-0436">Ligase</keyword>
<evidence type="ECO:0000256" key="2">
    <source>
        <dbReference type="ARBA" id="ARBA00004123"/>
    </source>
</evidence>
<dbReference type="PROSITE" id="PS50172">
    <property type="entry name" value="BRCT"/>
    <property type="match status" value="1"/>
</dbReference>
<dbReference type="GO" id="GO:0046872">
    <property type="term" value="F:metal ion binding"/>
    <property type="evidence" value="ECO:0007669"/>
    <property type="project" value="UniProtKB-KW"/>
</dbReference>
<accession>A0A1A6HV49</accession>
<dbReference type="Gene3D" id="3.40.50.10190">
    <property type="entry name" value="BRCT domain"/>
    <property type="match status" value="1"/>
</dbReference>
<comment type="similarity">
    <text evidence="3">Belongs to the ATP-dependent DNA ligase family.</text>
</comment>
<dbReference type="SUPFAM" id="SSF56091">
    <property type="entry name" value="DNA ligase/mRNA capping enzyme, catalytic domain"/>
    <property type="match status" value="1"/>
</dbReference>
<keyword evidence="18" id="KW-1185">Reference proteome</keyword>
<dbReference type="InterPro" id="IPR036420">
    <property type="entry name" value="BRCT_dom_sf"/>
</dbReference>
<keyword evidence="8" id="KW-0227">DNA damage</keyword>
<sequence length="315" mass="36405">MDAGDFAPIAYFVLKPRDAVELHNVTTDLEKVCRQLHDPLVGLSDISITLFSAFKPMLAAMADVERVEKDMKQQSFYIETKLDGERMQMHKDGKVYRAGTFRADVQVCILDGEMMAYNPTTQTFMQKGVKFDIKRMVEDSDLKTCYCVFDVLIVNNKKLGRETLRKSYFVDTNLDQLKEVFLGMKKPSEQQTPEELAPVIADLEYRYSRDCSPLSMFRHCTVYLDLYAVINDLSSKMEAVRLGVTALELRFGGATIVSYLDEGMSHVIIWEDQTRVADFKIFRRTLKKKFKILRELWVTDSVDKCELQKEKQYLL</sequence>
<dbReference type="SUPFAM" id="SSF52113">
    <property type="entry name" value="BRCT domain"/>
    <property type="match status" value="1"/>
</dbReference>
<dbReference type="STRING" id="56216.A0A1A6HV49"/>
<dbReference type="InterPro" id="IPR016059">
    <property type="entry name" value="DNA_ligase_ATP-dep_CS"/>
</dbReference>
<evidence type="ECO:0000256" key="15">
    <source>
        <dbReference type="ARBA" id="ARBA00031942"/>
    </source>
</evidence>
<dbReference type="InterPro" id="IPR029710">
    <property type="entry name" value="LIG4"/>
</dbReference>
<evidence type="ECO:0000256" key="4">
    <source>
        <dbReference type="ARBA" id="ARBA00022598"/>
    </source>
</evidence>
<dbReference type="GO" id="GO:0032807">
    <property type="term" value="C:DNA ligase IV complex"/>
    <property type="evidence" value="ECO:0007669"/>
    <property type="project" value="TreeGrafter"/>
</dbReference>
<dbReference type="GO" id="GO:0006303">
    <property type="term" value="P:double-strand break repair via nonhomologous end joining"/>
    <property type="evidence" value="ECO:0007669"/>
    <property type="project" value="TreeGrafter"/>
</dbReference>
<evidence type="ECO:0000256" key="12">
    <source>
        <dbReference type="ARBA" id="ARBA00023204"/>
    </source>
</evidence>
<dbReference type="PANTHER" id="PTHR45997:SF1">
    <property type="entry name" value="DNA LIGASE 4"/>
    <property type="match status" value="1"/>
</dbReference>
<keyword evidence="12" id="KW-0234">DNA repair</keyword>
<dbReference type="EMBL" id="LZPO01008232">
    <property type="protein sequence ID" value="OBS82116.1"/>
    <property type="molecule type" value="Genomic_DNA"/>
</dbReference>
<dbReference type="Gene3D" id="6.10.250.520">
    <property type="match status" value="1"/>
</dbReference>
<protein>
    <recommendedName>
        <fullName evidence="15">DNA ligase IV</fullName>
    </recommendedName>
    <alternativeName>
        <fullName evidence="14">Polydeoxyribonucleotide synthase [ATP] 4</fullName>
    </alternativeName>
</protein>
<evidence type="ECO:0000256" key="3">
    <source>
        <dbReference type="ARBA" id="ARBA00007572"/>
    </source>
</evidence>
<evidence type="ECO:0000256" key="1">
    <source>
        <dbReference type="ARBA" id="ARBA00001946"/>
    </source>
</evidence>
<gene>
    <name evidence="17" type="ORF">A6R68_23893</name>
</gene>
<keyword evidence="10" id="KW-0460">Magnesium</keyword>
<evidence type="ECO:0000256" key="9">
    <source>
        <dbReference type="ARBA" id="ARBA00022840"/>
    </source>
</evidence>
<keyword evidence="7" id="KW-0547">Nucleotide-binding</keyword>
<proteinExistence type="inferred from homology"/>
<dbReference type="AlphaFoldDB" id="A0A1A6HV49"/>
<dbReference type="GO" id="GO:0006297">
    <property type="term" value="P:nucleotide-excision repair, DNA gap filling"/>
    <property type="evidence" value="ECO:0007669"/>
    <property type="project" value="TreeGrafter"/>
</dbReference>
<evidence type="ECO:0000256" key="13">
    <source>
        <dbReference type="ARBA" id="ARBA00023242"/>
    </source>
</evidence>
<comment type="caution">
    <text evidence="17">The sequence shown here is derived from an EMBL/GenBank/DDBJ whole genome shotgun (WGS) entry which is preliminary data.</text>
</comment>
<evidence type="ECO:0000313" key="17">
    <source>
        <dbReference type="EMBL" id="OBS82116.1"/>
    </source>
</evidence>
<keyword evidence="6" id="KW-0677">Repeat</keyword>
<comment type="cofactor">
    <cofactor evidence="1">
        <name>Mg(2+)</name>
        <dbReference type="ChEBI" id="CHEBI:18420"/>
    </cofactor>
</comment>
<evidence type="ECO:0000256" key="5">
    <source>
        <dbReference type="ARBA" id="ARBA00022723"/>
    </source>
</evidence>
<evidence type="ECO:0000256" key="7">
    <source>
        <dbReference type="ARBA" id="ARBA00022741"/>
    </source>
</evidence>
<evidence type="ECO:0000256" key="6">
    <source>
        <dbReference type="ARBA" id="ARBA00022737"/>
    </source>
</evidence>
<dbReference type="CDD" id="cd17717">
    <property type="entry name" value="BRCT_DNA_ligase_IV_rpt2"/>
    <property type="match status" value="1"/>
</dbReference>
<evidence type="ECO:0000256" key="11">
    <source>
        <dbReference type="ARBA" id="ARBA00023172"/>
    </source>
</evidence>
<dbReference type="GO" id="GO:0003910">
    <property type="term" value="F:DNA ligase (ATP) activity"/>
    <property type="evidence" value="ECO:0007669"/>
    <property type="project" value="InterPro"/>
</dbReference>
<dbReference type="Proteomes" id="UP000092124">
    <property type="component" value="Unassembled WGS sequence"/>
</dbReference>
<dbReference type="GO" id="GO:0005524">
    <property type="term" value="F:ATP binding"/>
    <property type="evidence" value="ECO:0007669"/>
    <property type="project" value="UniProtKB-KW"/>
</dbReference>
<dbReference type="InterPro" id="IPR012310">
    <property type="entry name" value="DNA_ligase_ATP-dep_cent"/>
</dbReference>
<dbReference type="Gene3D" id="3.30.470.30">
    <property type="entry name" value="DNA ligase/mRNA capping enzyme"/>
    <property type="match status" value="2"/>
</dbReference>
<name>A0A1A6HV49_NEOLE</name>
<dbReference type="OrthoDB" id="151490at2759"/>
<evidence type="ECO:0000259" key="16">
    <source>
        <dbReference type="PROSITE" id="PS50172"/>
    </source>
</evidence>
<keyword evidence="5" id="KW-0479">Metal-binding</keyword>
<evidence type="ECO:0000256" key="14">
    <source>
        <dbReference type="ARBA" id="ARBA00030676"/>
    </source>
</evidence>
<feature type="domain" description="BRCT" evidence="16">
    <location>
        <begin position="212"/>
        <end position="315"/>
    </location>
</feature>
<keyword evidence="11" id="KW-0233">DNA recombination</keyword>
<organism evidence="17 18">
    <name type="scientific">Neotoma lepida</name>
    <name type="common">Desert woodrat</name>
    <dbReference type="NCBI Taxonomy" id="56216"/>
    <lineage>
        <taxon>Eukaryota</taxon>
        <taxon>Metazoa</taxon>
        <taxon>Chordata</taxon>
        <taxon>Craniata</taxon>
        <taxon>Vertebrata</taxon>
        <taxon>Euteleostomi</taxon>
        <taxon>Mammalia</taxon>
        <taxon>Eutheria</taxon>
        <taxon>Euarchontoglires</taxon>
        <taxon>Glires</taxon>
        <taxon>Rodentia</taxon>
        <taxon>Myomorpha</taxon>
        <taxon>Muroidea</taxon>
        <taxon>Cricetidae</taxon>
        <taxon>Neotominae</taxon>
        <taxon>Neotoma</taxon>
    </lineage>
</organism>
<dbReference type="GO" id="GO:0005958">
    <property type="term" value="C:DNA-dependent protein kinase-DNA ligase 4 complex"/>
    <property type="evidence" value="ECO:0007669"/>
    <property type="project" value="TreeGrafter"/>
</dbReference>
<evidence type="ECO:0000256" key="10">
    <source>
        <dbReference type="ARBA" id="ARBA00022842"/>
    </source>
</evidence>
<keyword evidence="9" id="KW-0067">ATP-binding</keyword>
<reference evidence="17 18" key="1">
    <citation type="submission" date="2016-06" db="EMBL/GenBank/DDBJ databases">
        <title>The Draft Genome Sequence and Annotation of the Desert Woodrat Neotoma lepida.</title>
        <authorList>
            <person name="Campbell M."/>
            <person name="Oakeson K.F."/>
            <person name="Yandell M."/>
            <person name="Halpert J.R."/>
            <person name="Dearing D."/>
        </authorList>
    </citation>
    <scope>NUCLEOTIDE SEQUENCE [LARGE SCALE GENOMIC DNA]</scope>
    <source>
        <strain evidence="17">417</strain>
        <tissue evidence="17">Liver</tissue>
    </source>
</reference>
<evidence type="ECO:0000313" key="18">
    <source>
        <dbReference type="Proteomes" id="UP000092124"/>
    </source>
</evidence>
<dbReference type="Pfam" id="PF01068">
    <property type="entry name" value="DNA_ligase_A_M"/>
    <property type="match status" value="2"/>
</dbReference>
<dbReference type="GO" id="GO:0003677">
    <property type="term" value="F:DNA binding"/>
    <property type="evidence" value="ECO:0007669"/>
    <property type="project" value="InterPro"/>
</dbReference>
<dbReference type="InterPro" id="IPR001357">
    <property type="entry name" value="BRCT_dom"/>
</dbReference>